<dbReference type="Proteomes" id="UP000092377">
    <property type="component" value="Unassembled WGS sequence"/>
</dbReference>
<sequence length="149" mass="17270">MIKIKNISQENLFDVCELTSNANGIATVFEDYICCNATSIAEARYFPNFHPKSLYFENTLIGFFMYKTSPDNLKNVMICRYMLDHKFIGKGLGRKSFKAILDFLRSEGIQEITLGLDEKNKIAENLYKSFNFKFTGNIINDEHIYYLTL</sequence>
<feature type="domain" description="N-acetyltransferase" evidence="1">
    <location>
        <begin position="2"/>
        <end position="149"/>
    </location>
</feature>
<name>A0A1B8HNJ6_9GAMM</name>
<protein>
    <recommendedName>
        <fullName evidence="1">N-acetyltransferase domain-containing protein</fullName>
    </recommendedName>
</protein>
<accession>A0A1B8HNJ6</accession>
<gene>
    <name evidence="2" type="ORF">AYY18_02695</name>
</gene>
<dbReference type="InterPro" id="IPR016181">
    <property type="entry name" value="Acyl_CoA_acyltransferase"/>
</dbReference>
<dbReference type="AlphaFoldDB" id="A0A1B8HNJ6"/>
<dbReference type="GO" id="GO:0016747">
    <property type="term" value="F:acyltransferase activity, transferring groups other than amino-acyl groups"/>
    <property type="evidence" value="ECO:0007669"/>
    <property type="project" value="InterPro"/>
</dbReference>
<proteinExistence type="predicted"/>
<comment type="caution">
    <text evidence="2">The sequence shown here is derived from an EMBL/GenBank/DDBJ whole genome shotgun (WGS) entry which is preliminary data.</text>
</comment>
<dbReference type="Pfam" id="PF00583">
    <property type="entry name" value="Acetyltransf_1"/>
    <property type="match status" value="1"/>
</dbReference>
<dbReference type="SUPFAM" id="SSF55729">
    <property type="entry name" value="Acyl-CoA N-acyltransferases (Nat)"/>
    <property type="match status" value="1"/>
</dbReference>
<dbReference type="EMBL" id="LZEY01000012">
    <property type="protein sequence ID" value="OBU10870.1"/>
    <property type="molecule type" value="Genomic_DNA"/>
</dbReference>
<evidence type="ECO:0000313" key="3">
    <source>
        <dbReference type="Proteomes" id="UP000092377"/>
    </source>
</evidence>
<dbReference type="Gene3D" id="3.40.630.30">
    <property type="match status" value="1"/>
</dbReference>
<evidence type="ECO:0000313" key="2">
    <source>
        <dbReference type="EMBL" id="OBU10870.1"/>
    </source>
</evidence>
<keyword evidence="3" id="KW-1185">Reference proteome</keyword>
<organism evidence="2 3">
    <name type="scientific">Morganella psychrotolerans</name>
    <dbReference type="NCBI Taxonomy" id="368603"/>
    <lineage>
        <taxon>Bacteria</taxon>
        <taxon>Pseudomonadati</taxon>
        <taxon>Pseudomonadota</taxon>
        <taxon>Gammaproteobacteria</taxon>
        <taxon>Enterobacterales</taxon>
        <taxon>Morganellaceae</taxon>
        <taxon>Morganella</taxon>
    </lineage>
</organism>
<evidence type="ECO:0000259" key="1">
    <source>
        <dbReference type="PROSITE" id="PS51186"/>
    </source>
</evidence>
<reference evidence="3" key="1">
    <citation type="submission" date="2016-06" db="EMBL/GenBank/DDBJ databases">
        <authorList>
            <person name="Butler K."/>
        </authorList>
    </citation>
    <scope>NUCLEOTIDE SEQUENCE [LARGE SCALE GENOMIC DNA]</scope>
    <source>
        <strain evidence="3">GCSL-Mp20</strain>
    </source>
</reference>
<dbReference type="InterPro" id="IPR000182">
    <property type="entry name" value="GNAT_dom"/>
</dbReference>
<dbReference type="RefSeq" id="WP_067401045.1">
    <property type="nucleotide sequence ID" value="NZ_LZEY01000012.1"/>
</dbReference>
<dbReference type="CDD" id="cd04301">
    <property type="entry name" value="NAT_SF"/>
    <property type="match status" value="1"/>
</dbReference>
<dbReference type="PROSITE" id="PS51186">
    <property type="entry name" value="GNAT"/>
    <property type="match status" value="1"/>
</dbReference>